<dbReference type="Pfam" id="PF11756">
    <property type="entry name" value="YgbA_NO"/>
    <property type="match status" value="1"/>
</dbReference>
<dbReference type="Proteomes" id="UP000621436">
    <property type="component" value="Unassembled WGS sequence"/>
</dbReference>
<protein>
    <submittedName>
        <fullName evidence="1">Nitrous oxide-stimulated promoter family protein</fullName>
    </submittedName>
</protein>
<gene>
    <name evidence="1" type="ORF">I0Q91_05060</name>
</gene>
<name>A0A931FA05_9FIRM</name>
<organism evidence="1 2">
    <name type="scientific">Halonatronomonas betaini</name>
    <dbReference type="NCBI Taxonomy" id="2778430"/>
    <lineage>
        <taxon>Bacteria</taxon>
        <taxon>Bacillati</taxon>
        <taxon>Bacillota</taxon>
        <taxon>Clostridia</taxon>
        <taxon>Halanaerobiales</taxon>
        <taxon>Halarsenatibacteraceae</taxon>
        <taxon>Halonatronomonas</taxon>
    </lineage>
</organism>
<dbReference type="AlphaFoldDB" id="A0A931FA05"/>
<sequence length="103" mass="11964">MNPKIEKKKSTVSFMINLYCKNHHSSPNTPCKSCRELIAYGHNKIEKCPNLDSNTTCGNCEIHCYNQEMQNQIKKVMKYSGPRMIFHRPLTAIKHIIRSKLLN</sequence>
<accession>A0A931FA05</accession>
<dbReference type="RefSeq" id="WP_270453323.1">
    <property type="nucleotide sequence ID" value="NZ_JADPIE010000002.1"/>
</dbReference>
<dbReference type="NCBIfam" id="NF007714">
    <property type="entry name" value="PRK10410.1-2"/>
    <property type="match status" value="1"/>
</dbReference>
<proteinExistence type="predicted"/>
<comment type="caution">
    <text evidence="1">The sequence shown here is derived from an EMBL/GenBank/DDBJ whole genome shotgun (WGS) entry which is preliminary data.</text>
</comment>
<evidence type="ECO:0000313" key="2">
    <source>
        <dbReference type="Proteomes" id="UP000621436"/>
    </source>
</evidence>
<dbReference type="InterPro" id="IPR020483">
    <property type="entry name" value="Uncharacterised_YgbA"/>
</dbReference>
<reference evidence="1" key="1">
    <citation type="submission" date="2020-11" db="EMBL/GenBank/DDBJ databases">
        <title>Halonatronomonas betainensis gen. nov., sp. nov. a novel haloalkaliphilic representative of the family Halanaerobiacae capable of betaine degradation.</title>
        <authorList>
            <person name="Boltyanskaya Y."/>
            <person name="Kevbrin V."/>
            <person name="Detkova E."/>
            <person name="Grouzdev D.S."/>
            <person name="Koziaeva V."/>
            <person name="Zhilina T."/>
        </authorList>
    </citation>
    <scope>NUCLEOTIDE SEQUENCE</scope>
    <source>
        <strain evidence="1">Z-7014</strain>
    </source>
</reference>
<dbReference type="EMBL" id="JADPIE010000002">
    <property type="protein sequence ID" value="MBF8436437.1"/>
    <property type="molecule type" value="Genomic_DNA"/>
</dbReference>
<keyword evidence="2" id="KW-1185">Reference proteome</keyword>
<evidence type="ECO:0000313" key="1">
    <source>
        <dbReference type="EMBL" id="MBF8436437.1"/>
    </source>
</evidence>